<evidence type="ECO:0000313" key="1">
    <source>
        <dbReference type="EMBL" id="MBB5282928.1"/>
    </source>
</evidence>
<dbReference type="RefSeq" id="WP_184171896.1">
    <property type="nucleotide sequence ID" value="NZ_JACHGF010000002.1"/>
</dbReference>
<name>A0A840TSH8_9BACT</name>
<dbReference type="AlphaFoldDB" id="A0A840TSH8"/>
<comment type="caution">
    <text evidence="1">The sequence shown here is derived from an EMBL/GenBank/DDBJ whole genome shotgun (WGS) entry which is preliminary data.</text>
</comment>
<evidence type="ECO:0008006" key="3">
    <source>
        <dbReference type="Google" id="ProtNLM"/>
    </source>
</evidence>
<proteinExistence type="predicted"/>
<gene>
    <name evidence="1" type="ORF">HNQ92_001054</name>
</gene>
<dbReference type="Proteomes" id="UP000557307">
    <property type="component" value="Unassembled WGS sequence"/>
</dbReference>
<protein>
    <recommendedName>
        <fullName evidence="3">Ig-like domain-containing protein</fullName>
    </recommendedName>
</protein>
<organism evidence="1 2">
    <name type="scientific">Rhabdobacter roseus</name>
    <dbReference type="NCBI Taxonomy" id="1655419"/>
    <lineage>
        <taxon>Bacteria</taxon>
        <taxon>Pseudomonadati</taxon>
        <taxon>Bacteroidota</taxon>
        <taxon>Cytophagia</taxon>
        <taxon>Cytophagales</taxon>
        <taxon>Cytophagaceae</taxon>
        <taxon>Rhabdobacter</taxon>
    </lineage>
</organism>
<dbReference type="EMBL" id="JACHGF010000002">
    <property type="protein sequence ID" value="MBB5282928.1"/>
    <property type="molecule type" value="Genomic_DNA"/>
</dbReference>
<reference evidence="1 2" key="1">
    <citation type="submission" date="2020-08" db="EMBL/GenBank/DDBJ databases">
        <title>Genomic Encyclopedia of Type Strains, Phase IV (KMG-IV): sequencing the most valuable type-strain genomes for metagenomic binning, comparative biology and taxonomic classification.</title>
        <authorList>
            <person name="Goeker M."/>
        </authorList>
    </citation>
    <scope>NUCLEOTIDE SEQUENCE [LARGE SCALE GENOMIC DNA]</scope>
    <source>
        <strain evidence="1 2">DSM 105074</strain>
    </source>
</reference>
<evidence type="ECO:0000313" key="2">
    <source>
        <dbReference type="Proteomes" id="UP000557307"/>
    </source>
</evidence>
<sequence>MRKLVLLRYLVAWAPFYIGMSLLQAQTITTLAYDTNGNRLTKTLQGSSPNPSVTASPGAVSLNQASTLTASGCPGTIRWSTGQEGPSISVTPTVTTQYTAECFTAGCPVNGLGQVTVEVYSCSADAIGVTASRFTVRYGETVTLTAYGCPGTVQWSNGQSGFTITPQIYGNTSTFTAHCSKRHCPSGSTGSVSITGISGCLPGDVLVSARAGAWNAPATWACGRVPGLTDTVYLLHAITLDGIAGQAKTIIANGGSLLHLNGGYVTLQTP</sequence>
<accession>A0A840TSH8</accession>
<keyword evidence="2" id="KW-1185">Reference proteome</keyword>